<feature type="compositionally biased region" description="Low complexity" evidence="1">
    <location>
        <begin position="595"/>
        <end position="608"/>
    </location>
</feature>
<evidence type="ECO:0000313" key="2">
    <source>
        <dbReference type="EMBL" id="RKP00321.1"/>
    </source>
</evidence>
<feature type="region of interest" description="Disordered" evidence="1">
    <location>
        <begin position="250"/>
        <end position="349"/>
    </location>
</feature>
<organism evidence="2 3">
    <name type="scientific">Caulochytrium protostelioides</name>
    <dbReference type="NCBI Taxonomy" id="1555241"/>
    <lineage>
        <taxon>Eukaryota</taxon>
        <taxon>Fungi</taxon>
        <taxon>Fungi incertae sedis</taxon>
        <taxon>Chytridiomycota</taxon>
        <taxon>Chytridiomycota incertae sedis</taxon>
        <taxon>Chytridiomycetes</taxon>
        <taxon>Caulochytriales</taxon>
        <taxon>Caulochytriaceae</taxon>
        <taxon>Caulochytrium</taxon>
    </lineage>
</organism>
<feature type="region of interest" description="Disordered" evidence="1">
    <location>
        <begin position="1227"/>
        <end position="1248"/>
    </location>
</feature>
<feature type="region of interest" description="Disordered" evidence="1">
    <location>
        <begin position="1079"/>
        <end position="1104"/>
    </location>
</feature>
<feature type="region of interest" description="Disordered" evidence="1">
    <location>
        <begin position="595"/>
        <end position="662"/>
    </location>
</feature>
<evidence type="ECO:0000256" key="1">
    <source>
        <dbReference type="SAM" id="MobiDB-lite"/>
    </source>
</evidence>
<dbReference type="Gene3D" id="1.25.10.10">
    <property type="entry name" value="Leucine-rich Repeat Variant"/>
    <property type="match status" value="1"/>
</dbReference>
<feature type="compositionally biased region" description="Low complexity" evidence="1">
    <location>
        <begin position="1079"/>
        <end position="1102"/>
    </location>
</feature>
<evidence type="ECO:0000313" key="3">
    <source>
        <dbReference type="Proteomes" id="UP000274922"/>
    </source>
</evidence>
<sequence length="1326" mass="139894">MVGPHGPSGAHARPAPLSYRHITADLDALTATPRTTFRHAAGVRRLGLGAAAPSPAPSAPVPASRPATADTRAARGPRHVTALQIERQQEFAAVALTIRAPVIGTVHGLQLPARTEAMAHQNAVAGARVFRQQRRDAGDAADARGPLPLLICETQPSPVDFATPRAMPMARPRATAPRDPGTRSPRRGAPPLAAFDVAAEGAANDAMALRNVVLLDRAGEIQPTLQAAHAALDAVHAAGVRRQHEAALAQAARKQAARSRRGHLDAAASRASTPRSSVTSVAVSVASSAASSASSQRTGVVSASRDSLGPDDADGDDDAGDADDPHSTAAVLRGATGPSNGGMADTSPEGASLRQLRALMMTGAAERYQAREAYRQSSKDDRLERFDPVIKLAHVSRLLPPALAERLQTPSPPASASASASTRGSPALGKTSLPRPGMGPALAATSPSMASSKLVLLGTPAAAQEPPKKPISLSAVLDAAVVETNLAQMRADLDAVVRHQRQIQRRLGGPPGGARASTRETGRPGAAQAQRASLALADGGFIEYDPDFRVAPWDGLALRNLVAQRAKRQGRGALAVPLVLSVSALDAALDVAAAAASTSRPSSTNAPADLRAADSLPSLAATSRSDLRDSTSSAGTSGAPSSSAQASVASRVPQRLPDDMLPDGITDVEAVLRFPDRYHRQPAIPPSVLAMTAALAQHGVPAAGTSSSSSPPLLPASSSHGTVVPLTSEGLHYACQRAVLLLALRDADPAIRKQGARNLVALGSHRGILGLGLPAHDLILLRSVLEAMADDMSLRDQLFGCVLKVQWDRTAAAKLISQFLGDLNATHRVMALHALAHATFTQSEWLIQQILTPSAVAKPGQQWGGNWRQREGLCVVIHVWLTRYMSERDLYATFPRPRADMMRLMTLPASASASMTSDDMMAWVGSRVEKLGQLIELILDKLVQTVMRDPEAQVRRCAATLIDRSGANLRVYRAILHLLRHGSSEEMIRALRQLSHIGVLTEDAWACVAGCMQHDYVSVRLSACQFLAEATAHTLIPVTLYDGLLTCLTDHEARVRVAALTTLRQCCFPPEGLTEASSSSAEAAATATASQPSPSSLPSSSSGILGRPSDAVAAAGLADEYDNAVATARSSKYEPDPERKPTAQCRTSKTRICLFNVLHNDPCTAARLAAAQLLVDLGFYDDEVYLQETFSKLVVDWNTPPELMRYVQHVLIEKRRLAVIAASQAHHGLGPDRSGQRPAATVSPGNPLAEPIPEDLAVEYASEPDRPRRESIGGALQHGAPGLLAPPSHTSLSAVLAMQHSQMRHRIRSLLSKDMVRSVMNEFLVS</sequence>
<feature type="compositionally biased region" description="Polar residues" evidence="1">
    <location>
        <begin position="296"/>
        <end position="305"/>
    </location>
</feature>
<feature type="region of interest" description="Disordered" evidence="1">
    <location>
        <begin position="501"/>
        <end position="530"/>
    </location>
</feature>
<gene>
    <name evidence="2" type="ORF">CXG81DRAFT_19716</name>
</gene>
<feature type="region of interest" description="Disordered" evidence="1">
    <location>
        <begin position="169"/>
        <end position="190"/>
    </location>
</feature>
<feature type="compositionally biased region" description="Acidic residues" evidence="1">
    <location>
        <begin position="309"/>
        <end position="322"/>
    </location>
</feature>
<feature type="compositionally biased region" description="Low complexity" evidence="1">
    <location>
        <begin position="169"/>
        <end position="183"/>
    </location>
</feature>
<dbReference type="InterPro" id="IPR016024">
    <property type="entry name" value="ARM-type_fold"/>
</dbReference>
<proteinExistence type="predicted"/>
<feature type="compositionally biased region" description="Low complexity" evidence="1">
    <location>
        <begin position="630"/>
        <end position="654"/>
    </location>
</feature>
<accession>A0A4P9X5H8</accession>
<protein>
    <submittedName>
        <fullName evidence="2">Uncharacterized protein</fullName>
    </submittedName>
</protein>
<keyword evidence="3" id="KW-1185">Reference proteome</keyword>
<dbReference type="SUPFAM" id="SSF48371">
    <property type="entry name" value="ARM repeat"/>
    <property type="match status" value="1"/>
</dbReference>
<feature type="compositionally biased region" description="Low complexity" evidence="1">
    <location>
        <begin position="266"/>
        <end position="295"/>
    </location>
</feature>
<dbReference type="EMBL" id="ML014223">
    <property type="protein sequence ID" value="RKP00321.1"/>
    <property type="molecule type" value="Genomic_DNA"/>
</dbReference>
<dbReference type="InterPro" id="IPR011989">
    <property type="entry name" value="ARM-like"/>
</dbReference>
<reference evidence="3" key="1">
    <citation type="journal article" date="2018" name="Nat. Microbiol.">
        <title>Leveraging single-cell genomics to expand the fungal tree of life.</title>
        <authorList>
            <person name="Ahrendt S.R."/>
            <person name="Quandt C.A."/>
            <person name="Ciobanu D."/>
            <person name="Clum A."/>
            <person name="Salamov A."/>
            <person name="Andreopoulos B."/>
            <person name="Cheng J.F."/>
            <person name="Woyke T."/>
            <person name="Pelin A."/>
            <person name="Henrissat B."/>
            <person name="Reynolds N.K."/>
            <person name="Benny G.L."/>
            <person name="Smith M.E."/>
            <person name="James T.Y."/>
            <person name="Grigoriev I.V."/>
        </authorList>
    </citation>
    <scope>NUCLEOTIDE SEQUENCE [LARGE SCALE GENOMIC DNA]</scope>
    <source>
        <strain evidence="3">ATCC 52028</strain>
    </source>
</reference>
<feature type="region of interest" description="Disordered" evidence="1">
    <location>
        <begin position="406"/>
        <end position="445"/>
    </location>
</feature>
<dbReference type="Proteomes" id="UP000274922">
    <property type="component" value="Unassembled WGS sequence"/>
</dbReference>
<feature type="region of interest" description="Disordered" evidence="1">
    <location>
        <begin position="49"/>
        <end position="76"/>
    </location>
</feature>
<dbReference type="OrthoDB" id="5980716at2759"/>
<name>A0A4P9X5H8_9FUNG</name>